<keyword evidence="3" id="KW-0808">Transferase</keyword>
<evidence type="ECO:0000313" key="8">
    <source>
        <dbReference type="Proteomes" id="UP001158576"/>
    </source>
</evidence>
<dbReference type="SMART" id="SM00365">
    <property type="entry name" value="LRR_SD22"/>
    <property type="match status" value="3"/>
</dbReference>
<dbReference type="Pfam" id="PF18377">
    <property type="entry name" value="FERM_F2"/>
    <property type="match status" value="1"/>
</dbReference>
<dbReference type="InterPro" id="IPR029006">
    <property type="entry name" value="ADF-H/Gelsolin-like_dom_sf"/>
</dbReference>
<evidence type="ECO:0000256" key="3">
    <source>
        <dbReference type="ARBA" id="ARBA00023137"/>
    </source>
</evidence>
<dbReference type="SUPFAM" id="SSF56112">
    <property type="entry name" value="Protein kinase-like (PK-like)"/>
    <property type="match status" value="2"/>
</dbReference>
<dbReference type="InterPro" id="IPR032675">
    <property type="entry name" value="LRR_dom_sf"/>
</dbReference>
<dbReference type="Pfam" id="PF00626">
    <property type="entry name" value="Gelsolin"/>
    <property type="match status" value="4"/>
</dbReference>
<dbReference type="PANTHER" id="PTHR11977">
    <property type="entry name" value="VILLIN"/>
    <property type="match status" value="1"/>
</dbReference>
<evidence type="ECO:0000256" key="5">
    <source>
        <dbReference type="PROSITE-ProRule" id="PRU10141"/>
    </source>
</evidence>
<dbReference type="SMART" id="SM00369">
    <property type="entry name" value="LRR_TYP"/>
    <property type="match status" value="9"/>
</dbReference>
<dbReference type="InterPro" id="IPR017441">
    <property type="entry name" value="Protein_kinase_ATP_BS"/>
</dbReference>
<dbReference type="InterPro" id="IPR020635">
    <property type="entry name" value="Tyr_kinase_cat_dom"/>
</dbReference>
<dbReference type="PROSITE" id="PS50011">
    <property type="entry name" value="PROTEIN_KINASE_DOM"/>
    <property type="match status" value="2"/>
</dbReference>
<dbReference type="SUPFAM" id="SSF52047">
    <property type="entry name" value="RNI-like"/>
    <property type="match status" value="1"/>
</dbReference>
<dbReference type="SUPFAM" id="SSF55753">
    <property type="entry name" value="Actin depolymerizing proteins"/>
    <property type="match status" value="6"/>
</dbReference>
<keyword evidence="4" id="KW-0009">Actin-binding</keyword>
<dbReference type="Pfam" id="PF23598">
    <property type="entry name" value="LRR_14"/>
    <property type="match status" value="1"/>
</dbReference>
<dbReference type="SMART" id="SM00219">
    <property type="entry name" value="TyrKc"/>
    <property type="match status" value="1"/>
</dbReference>
<dbReference type="InterPro" id="IPR001245">
    <property type="entry name" value="Ser-Thr/Tyr_kinase_cat_dom"/>
</dbReference>
<keyword evidence="3" id="KW-0418">Kinase</keyword>
<dbReference type="Gene3D" id="3.40.20.10">
    <property type="entry name" value="Severin"/>
    <property type="match status" value="6"/>
</dbReference>
<keyword evidence="5" id="KW-0547">Nucleotide-binding</keyword>
<dbReference type="PROSITE" id="PS00107">
    <property type="entry name" value="PROTEIN_KINASE_ATP"/>
    <property type="match status" value="1"/>
</dbReference>
<evidence type="ECO:0000259" key="6">
    <source>
        <dbReference type="PROSITE" id="PS50011"/>
    </source>
</evidence>
<dbReference type="SMART" id="SM00364">
    <property type="entry name" value="LRR_BAC"/>
    <property type="match status" value="8"/>
</dbReference>
<dbReference type="CDD" id="cd11290">
    <property type="entry name" value="gelsolin_S1_like"/>
    <property type="match status" value="1"/>
</dbReference>
<keyword evidence="8" id="KW-1185">Reference proteome</keyword>
<dbReference type="Gene3D" id="3.80.10.10">
    <property type="entry name" value="Ribonuclease Inhibitor"/>
    <property type="match status" value="2"/>
</dbReference>
<evidence type="ECO:0000256" key="2">
    <source>
        <dbReference type="ARBA" id="ARBA00022737"/>
    </source>
</evidence>
<keyword evidence="1" id="KW-0433">Leucine-rich repeat</keyword>
<dbReference type="InterPro" id="IPR001611">
    <property type="entry name" value="Leu-rich_rpt"/>
</dbReference>
<dbReference type="InterPro" id="IPR003591">
    <property type="entry name" value="Leu-rich_rpt_typical-subtyp"/>
</dbReference>
<name>A0ABN7SE59_OIKDI</name>
<dbReference type="Gene3D" id="1.10.510.10">
    <property type="entry name" value="Transferase(Phosphotransferase) domain 1"/>
    <property type="match status" value="3"/>
</dbReference>
<reference evidence="7 8" key="1">
    <citation type="submission" date="2021-04" db="EMBL/GenBank/DDBJ databases">
        <authorList>
            <person name="Bliznina A."/>
        </authorList>
    </citation>
    <scope>NUCLEOTIDE SEQUENCE [LARGE SCALE GENOMIC DNA]</scope>
</reference>
<protein>
    <submittedName>
        <fullName evidence="7">Oidioi.mRNA.OKI2018_I69.XSR.g15875.t1.cds</fullName>
    </submittedName>
</protein>
<dbReference type="PANTHER" id="PTHR11977:SF51">
    <property type="entry name" value="PROTEIN FLIGHTLESS-1 HOMOLOG"/>
    <property type="match status" value="1"/>
</dbReference>
<dbReference type="InterPro" id="IPR011009">
    <property type="entry name" value="Kinase-like_dom_sf"/>
</dbReference>
<keyword evidence="5" id="KW-0067">ATP-binding</keyword>
<dbReference type="SUPFAM" id="SSF52058">
    <property type="entry name" value="L domain-like"/>
    <property type="match status" value="1"/>
</dbReference>
<dbReference type="Pfam" id="PF13855">
    <property type="entry name" value="LRR_8"/>
    <property type="match status" value="1"/>
</dbReference>
<feature type="domain" description="Protein kinase" evidence="6">
    <location>
        <begin position="808"/>
        <end position="1137"/>
    </location>
</feature>
<dbReference type="InterPro" id="IPR007122">
    <property type="entry name" value="Villin/Gelsolin"/>
</dbReference>
<feature type="binding site" evidence="5">
    <location>
        <position position="844"/>
    </location>
    <ligand>
        <name>ATP</name>
        <dbReference type="ChEBI" id="CHEBI:30616"/>
    </ligand>
</feature>
<feature type="domain" description="Protein kinase" evidence="6">
    <location>
        <begin position="406"/>
        <end position="771"/>
    </location>
</feature>
<dbReference type="SMART" id="SM00262">
    <property type="entry name" value="GEL"/>
    <property type="match status" value="6"/>
</dbReference>
<dbReference type="InterPro" id="IPR041046">
    <property type="entry name" value="FERM_F2"/>
</dbReference>
<accession>A0ABN7SE59</accession>
<dbReference type="EMBL" id="OU015569">
    <property type="protein sequence ID" value="CAG5098669.1"/>
    <property type="molecule type" value="Genomic_DNA"/>
</dbReference>
<dbReference type="Proteomes" id="UP001158576">
    <property type="component" value="Chromosome XSR"/>
</dbReference>
<dbReference type="CDD" id="cd11280">
    <property type="entry name" value="gelsolin_like"/>
    <property type="match status" value="1"/>
</dbReference>
<dbReference type="InterPro" id="IPR055414">
    <property type="entry name" value="LRR_R13L4/SHOC2-like"/>
</dbReference>
<dbReference type="InterPro" id="IPR000719">
    <property type="entry name" value="Prot_kinase_dom"/>
</dbReference>
<keyword evidence="2" id="KW-0677">Repeat</keyword>
<evidence type="ECO:0000313" key="7">
    <source>
        <dbReference type="EMBL" id="CAG5098669.1"/>
    </source>
</evidence>
<organism evidence="7 8">
    <name type="scientific">Oikopleura dioica</name>
    <name type="common">Tunicate</name>
    <dbReference type="NCBI Taxonomy" id="34765"/>
    <lineage>
        <taxon>Eukaryota</taxon>
        <taxon>Metazoa</taxon>
        <taxon>Chordata</taxon>
        <taxon>Tunicata</taxon>
        <taxon>Appendicularia</taxon>
        <taxon>Copelata</taxon>
        <taxon>Oikopleuridae</taxon>
        <taxon>Oikopleura</taxon>
    </lineage>
</organism>
<evidence type="ECO:0000256" key="1">
    <source>
        <dbReference type="ARBA" id="ARBA00022614"/>
    </source>
</evidence>
<dbReference type="InterPro" id="IPR007123">
    <property type="entry name" value="Gelsolin-like_dom"/>
</dbReference>
<evidence type="ECO:0000256" key="4">
    <source>
        <dbReference type="ARBA" id="ARBA00023203"/>
    </source>
</evidence>
<sequence>MGFGIKVEIVEEELRVISIPEHCETIEDIIKHCLYTSDGIADYEISPKDLTIFGLQSANGHWLRPALRINDLSTLIKPDSKFNQQNLSTLRLRIRYLFPFSKSEKKINWPSRQGGESLYSDGLWRYAFYQIRRDYLSGAIQLEDTENQSSQGLGLAVIDTVRLKKEGIVPPTNHEMLLSPQLRSKKTVRVNSIITSIRLKKLFKKSVKAHEQENLKSLTITQLRDQYLYNLLPNVREETWGEIYDVTFGRGDKGRVWVHPENGILLQREGKDWTRHFSSSFKNVLFSRRSKKQLSVNFMDINEWQVTFSSEEIATDCHIYIEGMILRNPSTGKLKFSGDNSPEFDSLQDVLTNGKGSPFNVSRRLTPCVVSPTRTKVFSAGESSMKSLVPERIELPSHALYPESKVTSKSVMGAGRFTDVYQGRMQIEATKKERSVVTKCIKNDDLLSRIFGNIDEVAIKSVKEAFHESLDIIHNSRHPHIVRLLGIMSTGAIILERAPGGSIDCYLRRKHEQLRSRQDANYEENFGPDIEYECPYGENGYYDAWDGVSKDSSSTKYEQLNTGQTVRTEVTTVNSSSYGGFTGETEDKSTESPKRNWIAWKLEVLWQVATALQYLRSRCLFHGKIKASNILLFTDGPINTPQPQVKISDPGVVHHMATKHNSEYSREMDLPPPWIPIEYISSQVEKFPLCYDNWSYATLVAEIGQWCYKSFKMSVPLSRPDKDRYCTKRVRDLPTWIEDLNPKLHNMIRECWNPEPTLRPSFSDLLRELAIARVIARETDKTLSLELPSSANAMDDYMSVSTYQDMALTTVKQLGQGHFGVVELCSHDNSSNSVPHRSELVAVKSLRDNMRSVQNTSDFRNEFDIWREFDHKNIVKLLGLSLPSGRLVMEYIENGSLFSWLSHRRKEEVPFDSIFEQLFAFSIQICEGMEYIHSKGKIHRDLAARNVMVASQACSLDPDKITLVAKISDFGLSRRVDATKTYYRGNPEEFPVQWYAPECIKDQSYHYTSDVWSFGVTLWEIFSYGQRPEYKNAEKKSHLTLVELFNALQEGCRLPKPLNCPMSMFEIYAIMASGVLSFLRGIDLTRFPIGDTTKLGDTEQLKELQNVRWLKLARTGLKVLPAEIVSCKNLEELDISFNQLASLEDLSELPNLKSLIAKSNLILETSLPPEIFHKELNVLDLQKNKLRAVPERLEEAEGLLVLNLADNQISEIPQTTFVNLCDLMHLDLSGNQLETLPAQMRRLSSLRIMNISNNPLGFAQLRQLPSLIALKELYLSNTQRTAANLPQSFEGLAQTLEVIDLSSNQLQEIPDCLFECIQLRRINLSNNDISEVHLQIDKWHHLRNLNLSNNKLTSLPASLQKLTQLTSLYISENQFDFEGIPRSIGKLGNLEVFSAAFNILETVPEGLTRCIKLRKMTLNNNKLITLPESIHFMPNLRDLDVRNNPSFVMPPKPSESKKEDEMSYDAQLRRMGQLPEKKEENTSQKKYERRIKLRKIRESVGPNGDSQKGDANKVLAGLKEIEGKGDADLDNEITGGKSWMDNLKGPTLDYNGVFDEFTGQSPGVTVWQIDNFYPVLQDDTLHGKFYTGDCYIILQSILLENRDLEHKIFFWIGDDASLDKKACAAMHAVNLRNMLQAKSRTSRQEMNDEDDEFLDLFEDDIQYIAGGSESGFYLVEKAAFEIRLYCVEDAAAPRIYPVPLKPTSLHAKQCLILDTGKIIYCWLGMMAKNVVKSKCRLIADKINKYERKGLSEVILVYQGYEESEFWQLLGGMPDKVRPLELQQYRGPRSPRLYKVCLGSGYLELPQLNYRTSIDHDPKNQPRLNLLPHLRLLPSLLDSKGVYILDCTGQIFVWIGKHSQRLARAAAWKLASEMSKLPGRPAIDIRVTKELEGTESVGFRHMFKGWDNVLNIDYSKAVDTVPEKELQLRKDRQANAADMSALFLPRQRVMPYEEAVEIGEEWAEDLESMKCFVLEGKKFVHLPEEEKGQFYSQNCYVFVCRYLYPPDKDEEESEGSDEEDEEEDNLEVIVYFWEGRDANQLGWLTFTFTLQKNLEEMFADKLVIRRMRQQQEGEKFLSHFDGNFIIMNGKRFTKAQREKIANRENIELPKREPLLLQTRSTGSMFTTRTVQVACEPASLNSEFCHILIVPFSGGGSGMVYGWIGRCAEPREATIMGSLMDDHLPIEFKRYSKQVINEGEEPENFFWVGIGADISRGLPQYPGDAEYLRISRLFRCTNETGYFNVSEKCSDFCQADLQDDDVMLLDTGAILYLWVGSSASQTEVKFGLKAAAVYLQHLKAKGAPSRKLKAVRKGNEVADFKQCFHGWRAW</sequence>
<dbReference type="PRINTS" id="PR00597">
    <property type="entry name" value="GELSOLIN"/>
</dbReference>
<dbReference type="Pfam" id="PF07714">
    <property type="entry name" value="PK_Tyr_Ser-Thr"/>
    <property type="match status" value="2"/>
</dbReference>
<proteinExistence type="predicted"/>
<dbReference type="CDD" id="cd11291">
    <property type="entry name" value="gelsolin_S6_like"/>
    <property type="match status" value="1"/>
</dbReference>
<keyword evidence="3" id="KW-0829">Tyrosine-protein kinase</keyword>
<dbReference type="PRINTS" id="PR00109">
    <property type="entry name" value="TYRKINASE"/>
</dbReference>
<dbReference type="CDD" id="cd00192">
    <property type="entry name" value="PTKc"/>
    <property type="match status" value="1"/>
</dbReference>
<gene>
    <name evidence="7" type="ORF">OKIOD_LOCUS7433</name>
</gene>
<dbReference type="PROSITE" id="PS51450">
    <property type="entry name" value="LRR"/>
    <property type="match status" value="4"/>
</dbReference>